<evidence type="ECO:0000313" key="1">
    <source>
        <dbReference type="EMBL" id="KAL2623535.1"/>
    </source>
</evidence>
<gene>
    <name evidence="1" type="ORF">R1flu_003740</name>
</gene>
<sequence length="88" mass="10185">MLRWLLDSHSGDLQELEAAGSLTFFTVKADQTTILLEKERSQEFSSSLFPEGRIQTGDQTCKEWRPDKQETAEQLAQCLQHRIARTFR</sequence>
<dbReference type="EMBL" id="JBHFFA010000006">
    <property type="protein sequence ID" value="KAL2623535.1"/>
    <property type="molecule type" value="Genomic_DNA"/>
</dbReference>
<accession>A0ABD1Y9Z3</accession>
<proteinExistence type="predicted"/>
<name>A0ABD1Y9Z3_9MARC</name>
<evidence type="ECO:0000313" key="2">
    <source>
        <dbReference type="Proteomes" id="UP001605036"/>
    </source>
</evidence>
<dbReference type="Proteomes" id="UP001605036">
    <property type="component" value="Unassembled WGS sequence"/>
</dbReference>
<reference evidence="1 2" key="1">
    <citation type="submission" date="2024-09" db="EMBL/GenBank/DDBJ databases">
        <title>Chromosome-scale assembly of Riccia fluitans.</title>
        <authorList>
            <person name="Paukszto L."/>
            <person name="Sawicki J."/>
            <person name="Karawczyk K."/>
            <person name="Piernik-Szablinska J."/>
            <person name="Szczecinska M."/>
            <person name="Mazdziarz M."/>
        </authorList>
    </citation>
    <scope>NUCLEOTIDE SEQUENCE [LARGE SCALE GENOMIC DNA]</scope>
    <source>
        <strain evidence="1">Rf_01</strain>
        <tissue evidence="1">Aerial parts of the thallus</tissue>
    </source>
</reference>
<comment type="caution">
    <text evidence="1">The sequence shown here is derived from an EMBL/GenBank/DDBJ whole genome shotgun (WGS) entry which is preliminary data.</text>
</comment>
<dbReference type="AlphaFoldDB" id="A0ABD1Y9Z3"/>
<organism evidence="1 2">
    <name type="scientific">Riccia fluitans</name>
    <dbReference type="NCBI Taxonomy" id="41844"/>
    <lineage>
        <taxon>Eukaryota</taxon>
        <taxon>Viridiplantae</taxon>
        <taxon>Streptophyta</taxon>
        <taxon>Embryophyta</taxon>
        <taxon>Marchantiophyta</taxon>
        <taxon>Marchantiopsida</taxon>
        <taxon>Marchantiidae</taxon>
        <taxon>Marchantiales</taxon>
        <taxon>Ricciaceae</taxon>
        <taxon>Riccia</taxon>
    </lineage>
</organism>
<keyword evidence="2" id="KW-1185">Reference proteome</keyword>
<protein>
    <submittedName>
        <fullName evidence="1">Uncharacterized protein</fullName>
    </submittedName>
</protein>